<dbReference type="RefSeq" id="WP_206903265.1">
    <property type="nucleotide sequence ID" value="NZ_JAFLVT010000008.1"/>
</dbReference>
<dbReference type="Gene3D" id="3.30.930.10">
    <property type="entry name" value="Bira Bifunctional Protein, Domain 2"/>
    <property type="match status" value="1"/>
</dbReference>
<comment type="pathway">
    <text evidence="3 15">Amino-acid biosynthesis; L-histidine biosynthesis; L-histidine from 5-phospho-alpha-D-ribose 1-diphosphate: step 1/9.</text>
</comment>
<reference evidence="18 19" key="1">
    <citation type="submission" date="2021-03" db="EMBL/GenBank/DDBJ databases">
        <title>Enterococcal diversity collection.</title>
        <authorList>
            <person name="Gilmore M.S."/>
            <person name="Schwartzman J."/>
            <person name="Van Tyne D."/>
            <person name="Martin M."/>
            <person name="Earl A.M."/>
            <person name="Manson A.L."/>
            <person name="Straub T."/>
            <person name="Salamzade R."/>
            <person name="Saavedra J."/>
            <person name="Lebreton F."/>
            <person name="Prichula J."/>
            <person name="Schaufler K."/>
            <person name="Gaca A."/>
            <person name="Sgardioli B."/>
            <person name="Wagenaar J."/>
            <person name="Strong T."/>
        </authorList>
    </citation>
    <scope>NUCLEOTIDE SEQUENCE [LARGE SCALE GENOMIC DNA]</scope>
    <source>
        <strain evidence="18 19">MJM12</strain>
    </source>
</reference>
<feature type="domain" description="ATP phosphoribosyltransferase catalytic" evidence="16">
    <location>
        <begin position="363"/>
        <end position="513"/>
    </location>
</feature>
<dbReference type="PANTHER" id="PTHR21403">
    <property type="entry name" value="ATP PHOSPHORIBOSYLTRANSFERASE ATP-PRTASE"/>
    <property type="match status" value="1"/>
</dbReference>
<dbReference type="InterPro" id="IPR018198">
    <property type="entry name" value="ATP_PRibTrfase_CS"/>
</dbReference>
<evidence type="ECO:0000256" key="12">
    <source>
        <dbReference type="ARBA" id="ARBA00022840"/>
    </source>
</evidence>
<evidence type="ECO:0000313" key="18">
    <source>
        <dbReference type="EMBL" id="MBO0449101.1"/>
    </source>
</evidence>
<name>A0ABS3H6L5_9ENTE</name>
<dbReference type="CDD" id="cd13595">
    <property type="entry name" value="PBP2_HisGs"/>
    <property type="match status" value="1"/>
</dbReference>
<comment type="subunit">
    <text evidence="15">Heteromultimer composed of HisG and HisZ subunits.</text>
</comment>
<comment type="domain">
    <text evidence="15">Lacks the C-terminal regulatory region which is replaced by HisZ.</text>
</comment>
<evidence type="ECO:0000256" key="11">
    <source>
        <dbReference type="ARBA" id="ARBA00022741"/>
    </source>
</evidence>
<evidence type="ECO:0000256" key="7">
    <source>
        <dbReference type="ARBA" id="ARBA00022490"/>
    </source>
</evidence>
<evidence type="ECO:0000256" key="10">
    <source>
        <dbReference type="ARBA" id="ARBA00022679"/>
    </source>
</evidence>
<dbReference type="InterPro" id="IPR013820">
    <property type="entry name" value="ATP_PRibTrfase_cat"/>
</dbReference>
<comment type="similarity">
    <text evidence="4 15">Belongs to the ATP phosphoribosyltransferase family. Short subfamily.</text>
</comment>
<evidence type="ECO:0000256" key="4">
    <source>
        <dbReference type="ARBA" id="ARBA00009489"/>
    </source>
</evidence>
<dbReference type="Pfam" id="PF01634">
    <property type="entry name" value="HisG"/>
    <property type="match status" value="1"/>
</dbReference>
<dbReference type="EC" id="2.4.2.17" evidence="5 15"/>
<evidence type="ECO:0000256" key="14">
    <source>
        <dbReference type="ARBA" id="ARBA00024861"/>
    </source>
</evidence>
<comment type="subcellular location">
    <subcellularLocation>
        <location evidence="2 15">Cytoplasm</location>
    </subcellularLocation>
</comment>
<keyword evidence="8 15" id="KW-0028">Amino-acid biosynthesis</keyword>
<dbReference type="InterPro" id="IPR024893">
    <property type="entry name" value="ATP_PRibTrfase_HisG_short"/>
</dbReference>
<sequence length="518" mass="57655">MEIPVNILRQEELAALKLRALYEKANFNLFCLNSFEEYNFYLEKKDFLADDDVIKFNAADGRLLALNPDVTLSIVKNTPANESRRLYYNENIYRHNRHTNEYQQMNQAGIEIIGDVCRKAELEVIQLAIASLEVIGQAKLEFSHSGLVAAILALFPDNLQGDVFSSIKSKNGEDLKVLAQTANLKKDMTQNLLALLRLSGEINECLKIALELTKGLPQAHQALLELEELAAALLKEEVTPRLLFDLSTVNDTNYYSGIIFQGFVPQVPQAILFGGRYDGLLQSLGKTQAAIGFGIHLNAIGNKQDSLKSEQDVINIALPKGRMGEKIYQMFHDAGLCQENLLDESRKLIFTDEKKQLRFFLVKPSDVASYVEHGAADIGIVGRDILLETKANVLDVLRFAIGQCDIAIAGPKNFQKDTSRPLKVATKYSNIARTYFSSLSQPVELIYLNGSIELAPLVGLADVIVDIVETGTTLKENGLAVLEKITDSSAHLVVNKTSWRFKQRQIKEIIQKVGAKND</sequence>
<keyword evidence="13 15" id="KW-0368">Histidine biosynthesis</keyword>
<dbReference type="InterPro" id="IPR001348">
    <property type="entry name" value="ATP_PRibTrfase_HisG"/>
</dbReference>
<dbReference type="PANTHER" id="PTHR21403:SF8">
    <property type="entry name" value="ATP PHOSPHORIBOSYLTRANSFERASE"/>
    <property type="match status" value="1"/>
</dbReference>
<comment type="function">
    <text evidence="14 15">Catalyzes the condensation of ATP and 5-phosphoribose 1-diphosphate to form N'-(5'-phosphoribosyl)-ATP (PR-ATP). Has a crucial role in the pathway because the rate of histidine biosynthesis seems to be controlled primarily by regulation of HisG enzymatic activity.</text>
</comment>
<keyword evidence="11 15" id="KW-0547">Nucleotide-binding</keyword>
<dbReference type="PROSITE" id="PS01316">
    <property type="entry name" value="ATP_P_PHORIBOSYLTR"/>
    <property type="match status" value="1"/>
</dbReference>
<comment type="caution">
    <text evidence="18">The sequence shown here is derived from an EMBL/GenBank/DDBJ whole genome shotgun (WGS) entry which is preliminary data.</text>
</comment>
<evidence type="ECO:0000259" key="16">
    <source>
        <dbReference type="Pfam" id="PF01634"/>
    </source>
</evidence>
<proteinExistence type="inferred from homology"/>
<accession>A0ABS3H6L5</accession>
<evidence type="ECO:0000259" key="17">
    <source>
        <dbReference type="Pfam" id="PF13393"/>
    </source>
</evidence>
<dbReference type="Pfam" id="PF13393">
    <property type="entry name" value="tRNA-synt_His"/>
    <property type="match status" value="1"/>
</dbReference>
<keyword evidence="19" id="KW-1185">Reference proteome</keyword>
<dbReference type="InterPro" id="IPR041715">
    <property type="entry name" value="HisRS-like_core"/>
</dbReference>
<keyword evidence="10 15" id="KW-0808">Transferase</keyword>
<evidence type="ECO:0000256" key="13">
    <source>
        <dbReference type="ARBA" id="ARBA00023102"/>
    </source>
</evidence>
<dbReference type="GO" id="GO:0003879">
    <property type="term" value="F:ATP phosphoribosyltransferase activity"/>
    <property type="evidence" value="ECO:0007669"/>
    <property type="project" value="UniProtKB-EC"/>
</dbReference>
<keyword evidence="9 15" id="KW-0328">Glycosyltransferase</keyword>
<evidence type="ECO:0000256" key="6">
    <source>
        <dbReference type="ARBA" id="ARBA00020998"/>
    </source>
</evidence>
<evidence type="ECO:0000256" key="5">
    <source>
        <dbReference type="ARBA" id="ARBA00011946"/>
    </source>
</evidence>
<dbReference type="Proteomes" id="UP000664256">
    <property type="component" value="Unassembled WGS sequence"/>
</dbReference>
<evidence type="ECO:0000256" key="9">
    <source>
        <dbReference type="ARBA" id="ARBA00022676"/>
    </source>
</evidence>
<evidence type="ECO:0000256" key="8">
    <source>
        <dbReference type="ARBA" id="ARBA00022605"/>
    </source>
</evidence>
<keyword evidence="7 15" id="KW-0963">Cytoplasm</keyword>
<dbReference type="NCBIfam" id="TIGR00070">
    <property type="entry name" value="hisG"/>
    <property type="match status" value="1"/>
</dbReference>
<gene>
    <name evidence="15" type="primary">hisG</name>
    <name evidence="18" type="ORF">JZO76_06075</name>
</gene>
<evidence type="ECO:0000256" key="15">
    <source>
        <dbReference type="HAMAP-Rule" id="MF_01018"/>
    </source>
</evidence>
<feature type="domain" description="Class II Histidinyl-tRNA synthetase (HisRS)-like catalytic core" evidence="17">
    <location>
        <begin position="10"/>
        <end position="300"/>
    </location>
</feature>
<organism evidence="18 19">
    <name type="scientific">Candidatus Enterococcus myersii</name>
    <dbReference type="NCBI Taxonomy" id="2815322"/>
    <lineage>
        <taxon>Bacteria</taxon>
        <taxon>Bacillati</taxon>
        <taxon>Bacillota</taxon>
        <taxon>Bacilli</taxon>
        <taxon>Lactobacillales</taxon>
        <taxon>Enterococcaceae</taxon>
        <taxon>Enterococcus</taxon>
    </lineage>
</organism>
<dbReference type="HAMAP" id="MF_01018">
    <property type="entry name" value="HisG_Short"/>
    <property type="match status" value="1"/>
</dbReference>
<dbReference type="SUPFAM" id="SSF55681">
    <property type="entry name" value="Class II aaRS and biotin synthetases"/>
    <property type="match status" value="1"/>
</dbReference>
<dbReference type="SUPFAM" id="SSF53850">
    <property type="entry name" value="Periplasmic binding protein-like II"/>
    <property type="match status" value="1"/>
</dbReference>
<dbReference type="Gene3D" id="3.40.190.10">
    <property type="entry name" value="Periplasmic binding protein-like II"/>
    <property type="match status" value="2"/>
</dbReference>
<keyword evidence="12 15" id="KW-0067">ATP-binding</keyword>
<dbReference type="EMBL" id="JAFLVT010000008">
    <property type="protein sequence ID" value="MBO0449101.1"/>
    <property type="molecule type" value="Genomic_DNA"/>
</dbReference>
<dbReference type="InterPro" id="IPR045864">
    <property type="entry name" value="aa-tRNA-synth_II/BPL/LPL"/>
</dbReference>
<protein>
    <recommendedName>
        <fullName evidence="6 15">ATP phosphoribosyltransferase</fullName>
        <shortName evidence="15">ATP-PRT</shortName>
        <shortName evidence="15">ATP-PRTase</shortName>
        <ecNumber evidence="5 15">2.4.2.17</ecNumber>
    </recommendedName>
</protein>
<evidence type="ECO:0000256" key="2">
    <source>
        <dbReference type="ARBA" id="ARBA00004496"/>
    </source>
</evidence>
<evidence type="ECO:0000313" key="19">
    <source>
        <dbReference type="Proteomes" id="UP000664256"/>
    </source>
</evidence>
<comment type="catalytic activity">
    <reaction evidence="1 15">
        <text>1-(5-phospho-beta-D-ribosyl)-ATP + diphosphate = 5-phospho-alpha-D-ribose 1-diphosphate + ATP</text>
        <dbReference type="Rhea" id="RHEA:18473"/>
        <dbReference type="ChEBI" id="CHEBI:30616"/>
        <dbReference type="ChEBI" id="CHEBI:33019"/>
        <dbReference type="ChEBI" id="CHEBI:58017"/>
        <dbReference type="ChEBI" id="CHEBI:73183"/>
        <dbReference type="EC" id="2.4.2.17"/>
    </reaction>
</comment>
<evidence type="ECO:0000256" key="1">
    <source>
        <dbReference type="ARBA" id="ARBA00000915"/>
    </source>
</evidence>
<evidence type="ECO:0000256" key="3">
    <source>
        <dbReference type="ARBA" id="ARBA00004667"/>
    </source>
</evidence>